<dbReference type="InterPro" id="IPR015943">
    <property type="entry name" value="WD40/YVTN_repeat-like_dom_sf"/>
</dbReference>
<dbReference type="PANTHER" id="PTHR12106:SF27">
    <property type="entry name" value="SORTILIN-RELATED RECEPTOR"/>
    <property type="match status" value="1"/>
</dbReference>
<dbReference type="Proteomes" id="UP000308181">
    <property type="component" value="Unassembled WGS sequence"/>
</dbReference>
<protein>
    <submittedName>
        <fullName evidence="5">Glycosyl hydrolase</fullName>
    </submittedName>
</protein>
<dbReference type="SUPFAM" id="SSF50939">
    <property type="entry name" value="Sialidases"/>
    <property type="match status" value="2"/>
</dbReference>
<dbReference type="GO" id="GO:0016787">
    <property type="term" value="F:hydrolase activity"/>
    <property type="evidence" value="ECO:0007669"/>
    <property type="project" value="UniProtKB-KW"/>
</dbReference>
<feature type="domain" description="Sortilin N-terminal" evidence="4">
    <location>
        <begin position="392"/>
        <end position="504"/>
    </location>
</feature>
<dbReference type="InterPro" id="IPR050310">
    <property type="entry name" value="VPS10-sortilin"/>
</dbReference>
<evidence type="ECO:0000256" key="3">
    <source>
        <dbReference type="SAM" id="SignalP"/>
    </source>
</evidence>
<feature type="domain" description="Sortilin N-terminal" evidence="4">
    <location>
        <begin position="732"/>
        <end position="817"/>
    </location>
</feature>
<evidence type="ECO:0000313" key="5">
    <source>
        <dbReference type="EMBL" id="TKC00939.1"/>
    </source>
</evidence>
<dbReference type="EMBL" id="SWBP01000001">
    <property type="protein sequence ID" value="TKC00939.1"/>
    <property type="molecule type" value="Genomic_DNA"/>
</dbReference>
<evidence type="ECO:0000256" key="1">
    <source>
        <dbReference type="ARBA" id="ARBA00022737"/>
    </source>
</evidence>
<dbReference type="RefSeq" id="WP_136825144.1">
    <property type="nucleotide sequence ID" value="NZ_SWBP01000001.1"/>
</dbReference>
<keyword evidence="1" id="KW-0677">Repeat</keyword>
<dbReference type="InterPro" id="IPR036278">
    <property type="entry name" value="Sialidase_sf"/>
</dbReference>
<keyword evidence="5" id="KW-0378">Hydrolase</keyword>
<dbReference type="OrthoDB" id="9757809at2"/>
<dbReference type="InterPro" id="IPR031778">
    <property type="entry name" value="Sortilin_N"/>
</dbReference>
<dbReference type="Pfam" id="PF15902">
    <property type="entry name" value="Sortilin-Vps10"/>
    <property type="match status" value="2"/>
</dbReference>
<name>A0A4U1C6A6_9SPHI</name>
<feature type="signal peptide" evidence="3">
    <location>
        <begin position="1"/>
        <end position="20"/>
    </location>
</feature>
<evidence type="ECO:0000259" key="4">
    <source>
        <dbReference type="Pfam" id="PF15902"/>
    </source>
</evidence>
<keyword evidence="3" id="KW-0732">Signal</keyword>
<feature type="compositionally biased region" description="Basic and acidic residues" evidence="2">
    <location>
        <begin position="969"/>
        <end position="990"/>
    </location>
</feature>
<dbReference type="PANTHER" id="PTHR12106">
    <property type="entry name" value="SORTILIN RELATED"/>
    <property type="match status" value="1"/>
</dbReference>
<dbReference type="AlphaFoldDB" id="A0A4U1C6A6"/>
<gene>
    <name evidence="5" type="ORF">FA046_04475</name>
</gene>
<proteinExistence type="predicted"/>
<accession>A0A4U1C6A6</accession>
<feature type="region of interest" description="Disordered" evidence="2">
    <location>
        <begin position="963"/>
        <end position="990"/>
    </location>
</feature>
<comment type="caution">
    <text evidence="5">The sequence shown here is derived from an EMBL/GenBank/DDBJ whole genome shotgun (WGS) entry which is preliminary data.</text>
</comment>
<reference evidence="5 6" key="1">
    <citation type="submission" date="2019-04" db="EMBL/GenBank/DDBJ databases">
        <title>Pedobacter sp. AR-3-17 sp. nov., isolated from Arctic soil.</title>
        <authorList>
            <person name="Dahal R.H."/>
            <person name="Kim D.-U."/>
        </authorList>
    </citation>
    <scope>NUCLEOTIDE SEQUENCE [LARGE SCALE GENOMIC DNA]</scope>
    <source>
        <strain evidence="5 6">AR-3-17</strain>
    </source>
</reference>
<organism evidence="5 6">
    <name type="scientific">Pedobacter cryophilus</name>
    <dbReference type="NCBI Taxonomy" id="2571271"/>
    <lineage>
        <taxon>Bacteria</taxon>
        <taxon>Pseudomonadati</taxon>
        <taxon>Bacteroidota</taxon>
        <taxon>Sphingobacteriia</taxon>
        <taxon>Sphingobacteriales</taxon>
        <taxon>Sphingobacteriaceae</taxon>
        <taxon>Pedobacter</taxon>
    </lineage>
</organism>
<dbReference type="Gene3D" id="2.130.10.10">
    <property type="entry name" value="YVTN repeat-like/Quinoprotein amine dehydrogenase"/>
    <property type="match status" value="4"/>
</dbReference>
<evidence type="ECO:0000313" key="6">
    <source>
        <dbReference type="Proteomes" id="UP000308181"/>
    </source>
</evidence>
<dbReference type="CDD" id="cd15482">
    <property type="entry name" value="Sialidase_non-viral"/>
    <property type="match status" value="2"/>
</dbReference>
<feature type="chain" id="PRO_5020779555" evidence="3">
    <location>
        <begin position="21"/>
        <end position="990"/>
    </location>
</feature>
<sequence length="990" mass="110600">MNKLALSILSFSLISLQLSAQKSKTKIPTALTATSATQRLEGYQLRKTLEDNSLVKNLSFSNIGPTVMSGRVVDADIDENDPTRFFVAYASGGLWYSNNNGISFEPMFQQEATMTIGDIAVDWKNKTIWVGTGENNSSRSSYSGTGIYKSTDWGKTWQWLGLAETHHIGRIKLHPSNPNIAWVAATGHLYSPNKERGIYKTIDGGKTWKNTLFIDDKTGAIDLVIDPKNPDNLYTATWHKERTAWNFVESGSTSGIYKSIDGGNTWGLSSTVTSGFPTGDGVGRIGLAIYPENPQIIYAVLDNQFPREKIAETEKKDNFTIETFATLNKVDFATLDNKKLDAFLRENRFPAKYTAKSVKEKVANDEIKPQAIAEFIDDPYTSVFAAPPKEAEVYRSDDAGKTWKKVSVMDLKGLYNTYGYYFGQITVSPTNPDQVYIMGVPLWKSEDGGKTFKSIDKENVHSDHHSLWVDPKKDGHIINGNDGGLNISYDDGKTWFKANTPAVSQFYSVNYDMAKPYQVYGGLQDNGVWMGPSNYKFDYGWYDDGAYPYKRIGGGDGMQVVIDTRDNNLIYSGSQYGVYSRYNKEIGERMPFQPKHELGERPLRWNWESPIHISKHNMDVIYFGANRLYRSLNKATDFVPISPDLTKGGKKGDVTFGTLTTVEESPLKFGLIYTGSDDGLVYVSKDGGGSWTKISDQLPQDLWVSQVYPSKFNEANVYVSLNGYRLDNFNSYVYQSKDYGATWVKIGENLPAEPVNVVKEDPENKDILYVGTDHGLYVSFNQGKTFERFNGGLPAVAVHDVAIHPREHELLVGTHGRSLWKASVKEVQQIDAQMMAKAISLFELESVNYSTAWGRKGFDGEFFEPTFKIPYYANQTGTTIITVATESGTVLSSFIDNAEKGLNFATYNFSFDKAKAEMLQKDLKIEETIKGADNSNFYLKPGKYTVSVELNGNKASKTLTLVAGNRGQRSFEPEAKGEPEEEPDGRPEIK</sequence>
<evidence type="ECO:0000256" key="2">
    <source>
        <dbReference type="SAM" id="MobiDB-lite"/>
    </source>
</evidence>
<keyword evidence="6" id="KW-1185">Reference proteome</keyword>